<feature type="region of interest" description="Disordered" evidence="1">
    <location>
        <begin position="1"/>
        <end position="24"/>
    </location>
</feature>
<accession>A0A4U0SGF8</accession>
<feature type="compositionally biased region" description="Pro residues" evidence="1">
    <location>
        <begin position="11"/>
        <end position="20"/>
    </location>
</feature>
<evidence type="ECO:0000256" key="1">
    <source>
        <dbReference type="SAM" id="MobiDB-lite"/>
    </source>
</evidence>
<keyword evidence="3" id="KW-1185">Reference proteome</keyword>
<name>A0A4U0SGF8_9ACTN</name>
<proteinExistence type="predicted"/>
<organism evidence="2 3">
    <name type="scientific">Actinacidiphila oryziradicis</name>
    <dbReference type="NCBI Taxonomy" id="2571141"/>
    <lineage>
        <taxon>Bacteria</taxon>
        <taxon>Bacillati</taxon>
        <taxon>Actinomycetota</taxon>
        <taxon>Actinomycetes</taxon>
        <taxon>Kitasatosporales</taxon>
        <taxon>Streptomycetaceae</taxon>
        <taxon>Actinacidiphila</taxon>
    </lineage>
</organism>
<reference evidence="2 3" key="1">
    <citation type="submission" date="2019-04" db="EMBL/GenBank/DDBJ databases">
        <title>Streptomyces oryziradicis sp. nov., a novel actinomycete isolated from rhizosphere soil of rice (Oryza sativa L.).</title>
        <authorList>
            <person name="Li C."/>
        </authorList>
    </citation>
    <scope>NUCLEOTIDE SEQUENCE [LARGE SCALE GENOMIC DNA]</scope>
    <source>
        <strain evidence="2 3">NEAU-C40</strain>
    </source>
</reference>
<dbReference type="Proteomes" id="UP000305778">
    <property type="component" value="Unassembled WGS sequence"/>
</dbReference>
<evidence type="ECO:0000313" key="3">
    <source>
        <dbReference type="Proteomes" id="UP000305778"/>
    </source>
</evidence>
<gene>
    <name evidence="2" type="ORF">FCI23_29885</name>
</gene>
<dbReference type="AlphaFoldDB" id="A0A4U0SGF8"/>
<protein>
    <submittedName>
        <fullName evidence="2">Uncharacterized protein</fullName>
    </submittedName>
</protein>
<feature type="region of interest" description="Disordered" evidence="1">
    <location>
        <begin position="172"/>
        <end position="243"/>
    </location>
</feature>
<comment type="caution">
    <text evidence="2">The sequence shown here is derived from an EMBL/GenBank/DDBJ whole genome shotgun (WGS) entry which is preliminary data.</text>
</comment>
<feature type="compositionally biased region" description="Basic residues" evidence="1">
    <location>
        <begin position="1"/>
        <end position="10"/>
    </location>
</feature>
<sequence length="243" mass="25711">MSRIRPRFHRPPPALFPGPAGPGERLALPSRVTPLKRTATGWAPADAAYGPSTPAPPPNSRLEQAALAWALACARARRTAADLAAAYSAHPDVVSVTADGDQAVVAVRITELRAWYVWRAAMGARAEDVVFYEDACVAVGGNDGVPLQVVGFGVPLLLDAVAAVPAVGSGLRSRGVAPGRAGQPLAVRRGPGVRRSSPAFPGRQTGTVPDHERRRAGRAARRTAPRPRSRDPRRGSRRRRGQC</sequence>
<feature type="compositionally biased region" description="Basic residues" evidence="1">
    <location>
        <begin position="214"/>
        <end position="227"/>
    </location>
</feature>
<dbReference type="EMBL" id="SUMC01000034">
    <property type="protein sequence ID" value="TKA08103.1"/>
    <property type="molecule type" value="Genomic_DNA"/>
</dbReference>
<evidence type="ECO:0000313" key="2">
    <source>
        <dbReference type="EMBL" id="TKA08103.1"/>
    </source>
</evidence>
<dbReference type="NCBIfam" id="NF038081">
    <property type="entry name" value="BN159_2729_fam"/>
    <property type="match status" value="1"/>
</dbReference>